<evidence type="ECO:0000256" key="1">
    <source>
        <dbReference type="SAM" id="Phobius"/>
    </source>
</evidence>
<dbReference type="PANTHER" id="PTHR37314:SF4">
    <property type="entry name" value="UPF0700 TRANSMEMBRANE PROTEIN YOAK"/>
    <property type="match status" value="1"/>
</dbReference>
<keyword evidence="3" id="KW-1185">Reference proteome</keyword>
<keyword evidence="1" id="KW-0812">Transmembrane</keyword>
<evidence type="ECO:0000313" key="3">
    <source>
        <dbReference type="Proteomes" id="UP000515663"/>
    </source>
</evidence>
<dbReference type="AlphaFoldDB" id="A0A7D7QYT7"/>
<dbReference type="RefSeq" id="WP_219850725.1">
    <property type="nucleotide sequence ID" value="NZ_CP059491.1"/>
</dbReference>
<protein>
    <submittedName>
        <fullName evidence="2">DUF1275 domain-containing protein</fullName>
    </submittedName>
</protein>
<dbReference type="InterPro" id="IPR010699">
    <property type="entry name" value="DUF1275"/>
</dbReference>
<feature type="transmembrane region" description="Helical" evidence="1">
    <location>
        <begin position="56"/>
        <end position="79"/>
    </location>
</feature>
<gene>
    <name evidence="2" type="ORF">H1R19_05085</name>
</gene>
<evidence type="ECO:0000313" key="2">
    <source>
        <dbReference type="EMBL" id="QMT02529.1"/>
    </source>
</evidence>
<dbReference type="PANTHER" id="PTHR37314">
    <property type="entry name" value="SLR0142 PROTEIN"/>
    <property type="match status" value="1"/>
</dbReference>
<feature type="transmembrane region" description="Helical" evidence="1">
    <location>
        <begin position="192"/>
        <end position="210"/>
    </location>
</feature>
<dbReference type="KEGG" id="gji:H1R19_05085"/>
<accession>A0A7D7QYT7</accession>
<feature type="transmembrane region" description="Helical" evidence="1">
    <location>
        <begin position="163"/>
        <end position="185"/>
    </location>
</feature>
<organism evidence="2 3">
    <name type="scientific">Gordonia jinghuaiqii</name>
    <dbReference type="NCBI Taxonomy" id="2758710"/>
    <lineage>
        <taxon>Bacteria</taxon>
        <taxon>Bacillati</taxon>
        <taxon>Actinomycetota</taxon>
        <taxon>Actinomycetes</taxon>
        <taxon>Mycobacteriales</taxon>
        <taxon>Gordoniaceae</taxon>
        <taxon>Gordonia</taxon>
    </lineage>
</organism>
<sequence length="228" mass="22982">MAFPAGRHSDIAIAAQLLFLAGFIDAIAFVVLKGSFVAFMSGNSTIMGASVAASRWSTLALVAGLVVAFFAGAVGGGAISRWGGPRSPVWVLVTVTGTLLLGTLIAVTVSPTAGMIVIAYATGAINSALSHTSSVEGGLTYVTGTLVKSAHALVASLGTDRPWAWLAVFWMWPVFVLGAVGGGFAERHWGVAGLWVAIALAGSALVLTVVEASSPADPRPDGTESGAG</sequence>
<feature type="transmembrane region" description="Helical" evidence="1">
    <location>
        <begin position="91"/>
        <end position="121"/>
    </location>
</feature>
<dbReference type="Proteomes" id="UP000515663">
    <property type="component" value="Chromosome"/>
</dbReference>
<name>A0A7D7QYT7_9ACTN</name>
<keyword evidence="1" id="KW-1133">Transmembrane helix</keyword>
<dbReference type="Pfam" id="PF06912">
    <property type="entry name" value="DUF1275"/>
    <property type="match status" value="1"/>
</dbReference>
<feature type="transmembrane region" description="Helical" evidence="1">
    <location>
        <begin position="12"/>
        <end position="36"/>
    </location>
</feature>
<dbReference type="EMBL" id="CP059491">
    <property type="protein sequence ID" value="QMT02529.1"/>
    <property type="molecule type" value="Genomic_DNA"/>
</dbReference>
<proteinExistence type="predicted"/>
<keyword evidence="1" id="KW-0472">Membrane</keyword>
<reference evidence="3" key="1">
    <citation type="submission" date="2020-07" db="EMBL/GenBank/DDBJ databases">
        <title>novel species isolated from the respiratory tract of Marmot.</title>
        <authorList>
            <person name="Zhang G."/>
        </authorList>
    </citation>
    <scope>NUCLEOTIDE SEQUENCE [LARGE SCALE GENOMIC DNA]</scope>
    <source>
        <strain evidence="3">686</strain>
    </source>
</reference>